<dbReference type="GO" id="GO:0016787">
    <property type="term" value="F:hydrolase activity"/>
    <property type="evidence" value="ECO:0007669"/>
    <property type="project" value="UniProtKB-ARBA"/>
</dbReference>
<evidence type="ECO:0000313" key="2">
    <source>
        <dbReference type="Proteomes" id="UP000308705"/>
    </source>
</evidence>
<dbReference type="EMBL" id="SZQA01000017">
    <property type="protein sequence ID" value="TKK87232.1"/>
    <property type="molecule type" value="Genomic_DNA"/>
</dbReference>
<proteinExistence type="predicted"/>
<gene>
    <name evidence="1" type="ORF">FDA94_18550</name>
</gene>
<accession>A0A4U3MFM1</accession>
<dbReference type="PANTHER" id="PTHR10151:SF120">
    <property type="entry name" value="BIS(5'-ADENOSYL)-TRIPHOSPHATASE"/>
    <property type="match status" value="1"/>
</dbReference>
<dbReference type="PANTHER" id="PTHR10151">
    <property type="entry name" value="ECTONUCLEOTIDE PYROPHOSPHATASE/PHOSPHODIESTERASE"/>
    <property type="match status" value="1"/>
</dbReference>
<dbReference type="SUPFAM" id="SSF53649">
    <property type="entry name" value="Alkaline phosphatase-like"/>
    <property type="match status" value="1"/>
</dbReference>
<reference evidence="1 2" key="1">
    <citation type="submission" date="2019-04" db="EMBL/GenBank/DDBJ databases">
        <title>Herbidospora sp. NEAU-GS14.nov., a novel actinomycete isolated from soil.</title>
        <authorList>
            <person name="Han L."/>
        </authorList>
    </citation>
    <scope>NUCLEOTIDE SEQUENCE [LARGE SCALE GENOMIC DNA]</scope>
    <source>
        <strain evidence="1 2">NEAU-GS14</strain>
    </source>
</reference>
<protein>
    <submittedName>
        <fullName evidence="1">Alkaline phosphatase family protein</fullName>
    </submittedName>
</protein>
<evidence type="ECO:0000313" key="1">
    <source>
        <dbReference type="EMBL" id="TKK87232.1"/>
    </source>
</evidence>
<dbReference type="RefSeq" id="WP_137248429.1">
    <property type="nucleotide sequence ID" value="NZ_SZQA01000017.1"/>
</dbReference>
<sequence>MATLADIAGSVHATFDGTGGGTLGLDPAEKVCLFIVDGMGADLLAAHPSRAPFLASALSRVLTAGLPSSTPTSLATIGTGVLSGNHGMLGITVAVPGENRLLNCLRWQTDGPPVDPVTWQPVDTVFQRLARFDVASSYVAPAAFDGTGLTEAVYRGVRYVPADTLDERVAGVHAALRASRKAYVTCYYGELDAMGHMTGWGSPEWLDQLSVVDGLAERLAAALPPGGVLYVTADHGMINATDKVDLDRHPELTEGVALVGGEARLRHLYTVPGAAGAVLQTWRSVLGDRARVATREEAIDAGWFGPVDPALLGRVGDVVAVAEGECVIASSRAEPLEWSMTGYHGSVTPAEQNVPFLEIRR</sequence>
<dbReference type="InterPro" id="IPR017850">
    <property type="entry name" value="Alkaline_phosphatase_core_sf"/>
</dbReference>
<dbReference type="OrthoDB" id="9779267at2"/>
<dbReference type="Proteomes" id="UP000308705">
    <property type="component" value="Unassembled WGS sequence"/>
</dbReference>
<comment type="caution">
    <text evidence="1">The sequence shown here is derived from an EMBL/GenBank/DDBJ whole genome shotgun (WGS) entry which is preliminary data.</text>
</comment>
<name>A0A4U3MFM1_9ACTN</name>
<dbReference type="AlphaFoldDB" id="A0A4U3MFM1"/>
<dbReference type="InterPro" id="IPR002591">
    <property type="entry name" value="Phosphodiest/P_Trfase"/>
</dbReference>
<dbReference type="Gene3D" id="3.40.720.10">
    <property type="entry name" value="Alkaline Phosphatase, subunit A"/>
    <property type="match status" value="1"/>
</dbReference>
<dbReference type="Pfam" id="PF01663">
    <property type="entry name" value="Phosphodiest"/>
    <property type="match status" value="1"/>
</dbReference>
<keyword evidence="2" id="KW-1185">Reference proteome</keyword>
<organism evidence="1 2">
    <name type="scientific">Herbidospora galbida</name>
    <dbReference type="NCBI Taxonomy" id="2575442"/>
    <lineage>
        <taxon>Bacteria</taxon>
        <taxon>Bacillati</taxon>
        <taxon>Actinomycetota</taxon>
        <taxon>Actinomycetes</taxon>
        <taxon>Streptosporangiales</taxon>
        <taxon>Streptosporangiaceae</taxon>
        <taxon>Herbidospora</taxon>
    </lineage>
</organism>